<dbReference type="AlphaFoldDB" id="A0A1G2QM27"/>
<dbReference type="InterPro" id="IPR020081">
    <property type="entry name" value="SsrA-bd_prot_CS"/>
</dbReference>
<dbReference type="GO" id="GO:0003723">
    <property type="term" value="F:RNA binding"/>
    <property type="evidence" value="ECO:0007669"/>
    <property type="project" value="UniProtKB-UniRule"/>
</dbReference>
<dbReference type="SUPFAM" id="SSF74982">
    <property type="entry name" value="Small protein B (SmpB)"/>
    <property type="match status" value="1"/>
</dbReference>
<dbReference type="GO" id="GO:0070929">
    <property type="term" value="P:trans-translation"/>
    <property type="evidence" value="ECO:0007669"/>
    <property type="project" value="UniProtKB-UniRule"/>
</dbReference>
<proteinExistence type="inferred from homology"/>
<protein>
    <recommendedName>
        <fullName evidence="3">SsrA-binding protein</fullName>
    </recommendedName>
    <alternativeName>
        <fullName evidence="3">Small protein B</fullName>
    </alternativeName>
</protein>
<accession>A0A1G2QM27</accession>
<dbReference type="GO" id="GO:0005829">
    <property type="term" value="C:cytosol"/>
    <property type="evidence" value="ECO:0007669"/>
    <property type="project" value="TreeGrafter"/>
</dbReference>
<dbReference type="EMBL" id="MHTO01000028">
    <property type="protein sequence ID" value="OHA61714.1"/>
    <property type="molecule type" value="Genomic_DNA"/>
</dbReference>
<dbReference type="Gene3D" id="2.40.280.10">
    <property type="match status" value="1"/>
</dbReference>
<dbReference type="PANTHER" id="PTHR30308">
    <property type="entry name" value="TMRNA-BINDING COMPONENT OF TRANS-TRANSLATION TAGGING COMPLEX"/>
    <property type="match status" value="1"/>
</dbReference>
<organism evidence="4 5">
    <name type="scientific">Candidatus Wildermuthbacteria bacterium GWA2_46_15</name>
    <dbReference type="NCBI Taxonomy" id="1802443"/>
    <lineage>
        <taxon>Bacteria</taxon>
        <taxon>Candidatus Wildermuthiibacteriota</taxon>
    </lineage>
</organism>
<dbReference type="STRING" id="1802443.A2117_00770"/>
<comment type="similarity">
    <text evidence="3">Belongs to the SmpB family.</text>
</comment>
<gene>
    <name evidence="3" type="primary">smpB</name>
    <name evidence="4" type="ORF">A2117_00770</name>
</gene>
<comment type="function">
    <text evidence="3">Required for rescue of stalled ribosomes mediated by trans-translation. Binds to transfer-messenger RNA (tmRNA), required for stable association of tmRNA with ribosomes. tmRNA and SmpB together mimic tRNA shape, replacing the anticodon stem-loop with SmpB. tmRNA is encoded by the ssrA gene; the 2 termini fold to resemble tRNA(Ala) and it encodes a 'tag peptide', a short internal open reading frame. During trans-translation Ala-aminoacylated tmRNA acts like a tRNA, entering the A-site of stalled ribosomes, displacing the stalled mRNA. The ribosome then switches to translate the ORF on the tmRNA; the nascent peptide is terminated with the 'tag peptide' encoded by the tmRNA and targeted for degradation. The ribosome is freed to recommence translation, which seems to be the essential function of trans-translation.</text>
</comment>
<dbReference type="InterPro" id="IPR000037">
    <property type="entry name" value="SsrA-bd_prot"/>
</dbReference>
<evidence type="ECO:0000256" key="3">
    <source>
        <dbReference type="HAMAP-Rule" id="MF_00023"/>
    </source>
</evidence>
<dbReference type="HAMAP" id="MF_00023">
    <property type="entry name" value="SmpB"/>
    <property type="match status" value="1"/>
</dbReference>
<dbReference type="PROSITE" id="PS01317">
    <property type="entry name" value="SSRP"/>
    <property type="match status" value="1"/>
</dbReference>
<evidence type="ECO:0000313" key="5">
    <source>
        <dbReference type="Proteomes" id="UP000179245"/>
    </source>
</evidence>
<dbReference type="NCBIfam" id="TIGR00086">
    <property type="entry name" value="smpB"/>
    <property type="match status" value="1"/>
</dbReference>
<keyword evidence="2 3" id="KW-0694">RNA-binding</keyword>
<reference evidence="4 5" key="1">
    <citation type="journal article" date="2016" name="Nat. Commun.">
        <title>Thousands of microbial genomes shed light on interconnected biogeochemical processes in an aquifer system.</title>
        <authorList>
            <person name="Anantharaman K."/>
            <person name="Brown C.T."/>
            <person name="Hug L.A."/>
            <person name="Sharon I."/>
            <person name="Castelle C.J."/>
            <person name="Probst A.J."/>
            <person name="Thomas B.C."/>
            <person name="Singh A."/>
            <person name="Wilkins M.J."/>
            <person name="Karaoz U."/>
            <person name="Brodie E.L."/>
            <person name="Williams K.H."/>
            <person name="Hubbard S.S."/>
            <person name="Banfield J.F."/>
        </authorList>
    </citation>
    <scope>NUCLEOTIDE SEQUENCE [LARGE SCALE GENOMIC DNA]</scope>
</reference>
<dbReference type="NCBIfam" id="NF003843">
    <property type="entry name" value="PRK05422.1"/>
    <property type="match status" value="1"/>
</dbReference>
<name>A0A1G2QM27_9BACT</name>
<comment type="caution">
    <text evidence="4">The sequence shown here is derived from an EMBL/GenBank/DDBJ whole genome shotgun (WGS) entry which is preliminary data.</text>
</comment>
<comment type="subcellular location">
    <subcellularLocation>
        <location evidence="3">Cytoplasm</location>
    </subcellularLocation>
    <text evidence="3">The tmRNA-SmpB complex associates with stalled 70S ribosomes.</text>
</comment>
<dbReference type="InterPro" id="IPR023620">
    <property type="entry name" value="SmpB"/>
</dbReference>
<keyword evidence="1 3" id="KW-0963">Cytoplasm</keyword>
<dbReference type="Proteomes" id="UP000179245">
    <property type="component" value="Unassembled WGS sequence"/>
</dbReference>
<dbReference type="Pfam" id="PF01668">
    <property type="entry name" value="SmpB"/>
    <property type="match status" value="1"/>
</dbReference>
<sequence length="146" mass="16776">MRIFTENRKASFNYEILEKFEAGIVLLGTEVKSIKLGRASLVGSYVVARGDEFCLVGGHIPAYQPKNAPAGYLPEKDRKLLLRKKELSYLRGRISQKGLTFVPLRLYTNDEKIKLEFALAKPIKRIDRREVVRKRDVKREIKEVLG</sequence>
<dbReference type="CDD" id="cd09294">
    <property type="entry name" value="SmpB"/>
    <property type="match status" value="1"/>
</dbReference>
<evidence type="ECO:0000256" key="2">
    <source>
        <dbReference type="ARBA" id="ARBA00022884"/>
    </source>
</evidence>
<dbReference type="PANTHER" id="PTHR30308:SF2">
    <property type="entry name" value="SSRA-BINDING PROTEIN"/>
    <property type="match status" value="1"/>
</dbReference>
<evidence type="ECO:0000313" key="4">
    <source>
        <dbReference type="EMBL" id="OHA61714.1"/>
    </source>
</evidence>
<dbReference type="GO" id="GO:0070930">
    <property type="term" value="P:trans-translation-dependent protein tagging"/>
    <property type="evidence" value="ECO:0007669"/>
    <property type="project" value="TreeGrafter"/>
</dbReference>
<evidence type="ECO:0000256" key="1">
    <source>
        <dbReference type="ARBA" id="ARBA00022490"/>
    </source>
</evidence>